<dbReference type="EMBL" id="CAXAMN010007335">
    <property type="protein sequence ID" value="CAK9021197.1"/>
    <property type="molecule type" value="Genomic_DNA"/>
</dbReference>
<organism evidence="1 2">
    <name type="scientific">Durusdinium trenchii</name>
    <dbReference type="NCBI Taxonomy" id="1381693"/>
    <lineage>
        <taxon>Eukaryota</taxon>
        <taxon>Sar</taxon>
        <taxon>Alveolata</taxon>
        <taxon>Dinophyceae</taxon>
        <taxon>Suessiales</taxon>
        <taxon>Symbiodiniaceae</taxon>
        <taxon>Durusdinium</taxon>
    </lineage>
</organism>
<reference evidence="1 2" key="1">
    <citation type="submission" date="2024-02" db="EMBL/GenBank/DDBJ databases">
        <authorList>
            <person name="Chen Y."/>
            <person name="Shah S."/>
            <person name="Dougan E. K."/>
            <person name="Thang M."/>
            <person name="Chan C."/>
        </authorList>
    </citation>
    <scope>NUCLEOTIDE SEQUENCE [LARGE SCALE GENOMIC DNA]</scope>
</reference>
<gene>
    <name evidence="1" type="ORF">CCMP2556_LOCUS14365</name>
</gene>
<dbReference type="Proteomes" id="UP001642484">
    <property type="component" value="Unassembled WGS sequence"/>
</dbReference>
<accession>A0ABP0K3R5</accession>
<evidence type="ECO:0000313" key="1">
    <source>
        <dbReference type="EMBL" id="CAK9021197.1"/>
    </source>
</evidence>
<proteinExistence type="predicted"/>
<protein>
    <submittedName>
        <fullName evidence="1">Uncharacterized protein</fullName>
    </submittedName>
</protein>
<keyword evidence="2" id="KW-1185">Reference proteome</keyword>
<comment type="caution">
    <text evidence="1">The sequence shown here is derived from an EMBL/GenBank/DDBJ whole genome shotgun (WGS) entry which is preliminary data.</text>
</comment>
<sequence>MATDVLEVLEDAIALDEIQAASEEQQLEWHAAYREYVSLMEERILSACAEDLTKEEVLVQLTSLLENDEDDRRHARFLLR</sequence>
<name>A0ABP0K3R5_9DINO</name>
<evidence type="ECO:0000313" key="2">
    <source>
        <dbReference type="Proteomes" id="UP001642484"/>
    </source>
</evidence>